<reference evidence="4 6" key="2">
    <citation type="journal article" date="2013" name="Nature">
        <title>Insights into bilaterian evolution from three spiralian genomes.</title>
        <authorList>
            <person name="Simakov O."/>
            <person name="Marletaz F."/>
            <person name="Cho S.J."/>
            <person name="Edsinger-Gonzales E."/>
            <person name="Havlak P."/>
            <person name="Hellsten U."/>
            <person name="Kuo D.H."/>
            <person name="Larsson T."/>
            <person name="Lv J."/>
            <person name="Arendt D."/>
            <person name="Savage R."/>
            <person name="Osoegawa K."/>
            <person name="de Jong P."/>
            <person name="Grimwood J."/>
            <person name="Chapman J.A."/>
            <person name="Shapiro H."/>
            <person name="Aerts A."/>
            <person name="Otillar R.P."/>
            <person name="Terry A.Y."/>
            <person name="Boore J.L."/>
            <person name="Grigoriev I.V."/>
            <person name="Lindberg D.R."/>
            <person name="Seaver E.C."/>
            <person name="Weisblat D.A."/>
            <person name="Putnam N.H."/>
            <person name="Rokhsar D.S."/>
        </authorList>
    </citation>
    <scope>NUCLEOTIDE SEQUENCE</scope>
    <source>
        <strain evidence="4 6">I ESC-2004</strain>
    </source>
</reference>
<comment type="similarity">
    <text evidence="1">Belongs to the HOATZ family.</text>
</comment>
<dbReference type="InterPro" id="IPR040681">
    <property type="entry name" value="HOATZ-like"/>
</dbReference>
<name>R7V9I3_CAPTE</name>
<dbReference type="EnsemblMetazoa" id="CapteT219454">
    <property type="protein sequence ID" value="CapteP219454"/>
    <property type="gene ID" value="CapteG219454"/>
</dbReference>
<keyword evidence="6" id="KW-1185">Reference proteome</keyword>
<sequence length="179" mass="20362">MATIVVEFGMPAERVEFSGSSEADMRHAKMFWQSMQMNSPMESTLVSNDISQRLRVAAPGHQGSSQHTRIEEDSTKLKAFLARAHIGDEDELNQKKIRKNAFRQADIELLYKHRQLRIEKEMISAPHRMHGVRAPDPAPVTSQDPKNNESESADDVRKHIEEFEMSHATPTSHDNNSDK</sequence>
<dbReference type="GO" id="GO:0060271">
    <property type="term" value="P:cilium assembly"/>
    <property type="evidence" value="ECO:0007669"/>
    <property type="project" value="InterPro"/>
</dbReference>
<feature type="region of interest" description="Disordered" evidence="3">
    <location>
        <begin position="125"/>
        <end position="179"/>
    </location>
</feature>
<evidence type="ECO:0000313" key="4">
    <source>
        <dbReference type="EMBL" id="ELU15214.1"/>
    </source>
</evidence>
<proteinExistence type="inferred from homology"/>
<evidence type="ECO:0000256" key="3">
    <source>
        <dbReference type="SAM" id="MobiDB-lite"/>
    </source>
</evidence>
<accession>R7V9I3</accession>
<evidence type="ECO:0000313" key="6">
    <source>
        <dbReference type="Proteomes" id="UP000014760"/>
    </source>
</evidence>
<dbReference type="Proteomes" id="UP000014760">
    <property type="component" value="Unassembled WGS sequence"/>
</dbReference>
<dbReference type="AlphaFoldDB" id="R7V9I3"/>
<dbReference type="OMA" id="TVCSERQ"/>
<reference evidence="6" key="1">
    <citation type="submission" date="2012-12" db="EMBL/GenBank/DDBJ databases">
        <authorList>
            <person name="Hellsten U."/>
            <person name="Grimwood J."/>
            <person name="Chapman J.A."/>
            <person name="Shapiro H."/>
            <person name="Aerts A."/>
            <person name="Otillar R.P."/>
            <person name="Terry A.Y."/>
            <person name="Boore J.L."/>
            <person name="Simakov O."/>
            <person name="Marletaz F."/>
            <person name="Cho S.-J."/>
            <person name="Edsinger-Gonzales E."/>
            <person name="Havlak P."/>
            <person name="Kuo D.-H."/>
            <person name="Larsson T."/>
            <person name="Lv J."/>
            <person name="Arendt D."/>
            <person name="Savage R."/>
            <person name="Osoegawa K."/>
            <person name="de Jong P."/>
            <person name="Lindberg D.R."/>
            <person name="Seaver E.C."/>
            <person name="Weisblat D.A."/>
            <person name="Putnam N.H."/>
            <person name="Grigoriev I.V."/>
            <person name="Rokhsar D.S."/>
        </authorList>
    </citation>
    <scope>NUCLEOTIDE SEQUENCE</scope>
    <source>
        <strain evidence="6">I ESC-2004</strain>
    </source>
</reference>
<protein>
    <recommendedName>
        <fullName evidence="2">Cilia- and flagella-associated protein HOATZ</fullName>
    </recommendedName>
</protein>
<dbReference type="PANTHER" id="PTHR47231:SF1">
    <property type="entry name" value="CILIA- AND FLAGELLA-ASSOCIATED PROTEIN HOATZ"/>
    <property type="match status" value="1"/>
</dbReference>
<dbReference type="Pfam" id="PF17664">
    <property type="entry name" value="HOATZ-like"/>
    <property type="match status" value="1"/>
</dbReference>
<dbReference type="OrthoDB" id="10004365at2759"/>
<evidence type="ECO:0000256" key="1">
    <source>
        <dbReference type="ARBA" id="ARBA00023451"/>
    </source>
</evidence>
<dbReference type="PANTHER" id="PTHR47231">
    <property type="entry name" value="UPF0722 PROTEIN C11ORF88"/>
    <property type="match status" value="1"/>
</dbReference>
<feature type="compositionally biased region" description="Basic and acidic residues" evidence="3">
    <location>
        <begin position="146"/>
        <end position="165"/>
    </location>
</feature>
<dbReference type="HOGENOM" id="CLU_1476781_0_0_1"/>
<feature type="compositionally biased region" description="Polar residues" evidence="3">
    <location>
        <begin position="168"/>
        <end position="179"/>
    </location>
</feature>
<organism evidence="4">
    <name type="scientific">Capitella teleta</name>
    <name type="common">Polychaete worm</name>
    <dbReference type="NCBI Taxonomy" id="283909"/>
    <lineage>
        <taxon>Eukaryota</taxon>
        <taxon>Metazoa</taxon>
        <taxon>Spiralia</taxon>
        <taxon>Lophotrochozoa</taxon>
        <taxon>Annelida</taxon>
        <taxon>Polychaeta</taxon>
        <taxon>Sedentaria</taxon>
        <taxon>Scolecida</taxon>
        <taxon>Capitellidae</taxon>
        <taxon>Capitella</taxon>
    </lineage>
</organism>
<dbReference type="EMBL" id="KB293927">
    <property type="protein sequence ID" value="ELU15214.1"/>
    <property type="molecule type" value="Genomic_DNA"/>
</dbReference>
<evidence type="ECO:0000256" key="2">
    <source>
        <dbReference type="ARBA" id="ARBA00023657"/>
    </source>
</evidence>
<reference evidence="5" key="3">
    <citation type="submission" date="2015-06" db="UniProtKB">
        <authorList>
            <consortium name="EnsemblMetazoa"/>
        </authorList>
    </citation>
    <scope>IDENTIFICATION</scope>
</reference>
<gene>
    <name evidence="4" type="ORF">CAPTEDRAFT_219454</name>
</gene>
<evidence type="ECO:0000313" key="5">
    <source>
        <dbReference type="EnsemblMetazoa" id="CapteP219454"/>
    </source>
</evidence>
<dbReference type="EMBL" id="AMQN01004605">
    <property type="status" value="NOT_ANNOTATED_CDS"/>
    <property type="molecule type" value="Genomic_DNA"/>
</dbReference>